<accession>A0ABX0GSH0</accession>
<comment type="caution">
    <text evidence="11">The sequence shown here is derived from an EMBL/GenBank/DDBJ whole genome shotgun (WGS) entry which is preliminary data.</text>
</comment>
<dbReference type="InterPro" id="IPR043429">
    <property type="entry name" value="ArtM/GltK/GlnP/TcyL/YhdX-like"/>
</dbReference>
<sequence>MSTTSAPARRLTRKQRRRVSLGLQYALLVVLVLAFAFLADWGTLKENFGNTDLAREMFPDVITTAMVNTVKYTVFGFLLGLLLGLVLALMRLSQIRAYRALAGLYIEVFRGLPALIIFIFIGYGVPFAFPGWQIPGGLTGQVTLALGLVSGAYMAETVRAGLQAVPKGQTEAARSLGMSSTRAMVSIVIPQAFRIIIPPLTNELVLLLKDSSLVYVLGMTLEQQDLTKYGREITQANFNSTPLLVAGLCYLVLTVPLSYLARRLEARQAKAR</sequence>
<dbReference type="Proteomes" id="UP000800981">
    <property type="component" value="Unassembled WGS sequence"/>
</dbReference>
<feature type="domain" description="ABC transmembrane type-1" evidence="10">
    <location>
        <begin position="66"/>
        <end position="261"/>
    </location>
</feature>
<feature type="transmembrane region" description="Helical" evidence="9">
    <location>
        <begin position="104"/>
        <end position="125"/>
    </location>
</feature>
<dbReference type="Gene3D" id="1.10.3720.10">
    <property type="entry name" value="MetI-like"/>
    <property type="match status" value="1"/>
</dbReference>
<evidence type="ECO:0000313" key="11">
    <source>
        <dbReference type="EMBL" id="NHC12789.1"/>
    </source>
</evidence>
<evidence type="ECO:0000256" key="9">
    <source>
        <dbReference type="RuleBase" id="RU363032"/>
    </source>
</evidence>
<dbReference type="InterPro" id="IPR035906">
    <property type="entry name" value="MetI-like_sf"/>
</dbReference>
<proteinExistence type="inferred from homology"/>
<dbReference type="PANTHER" id="PTHR30614">
    <property type="entry name" value="MEMBRANE COMPONENT OF AMINO ACID ABC TRANSPORTER"/>
    <property type="match status" value="1"/>
</dbReference>
<feature type="transmembrane region" description="Helical" evidence="9">
    <location>
        <begin position="243"/>
        <end position="262"/>
    </location>
</feature>
<keyword evidence="12" id="KW-1185">Reference proteome</keyword>
<evidence type="ECO:0000256" key="8">
    <source>
        <dbReference type="ARBA" id="ARBA00023136"/>
    </source>
</evidence>
<evidence type="ECO:0000256" key="3">
    <source>
        <dbReference type="ARBA" id="ARBA00022448"/>
    </source>
</evidence>
<dbReference type="Pfam" id="PF00528">
    <property type="entry name" value="BPD_transp_1"/>
    <property type="match status" value="1"/>
</dbReference>
<gene>
    <name evidence="11" type="ORF">G9H71_03210</name>
</gene>
<dbReference type="InterPro" id="IPR000515">
    <property type="entry name" value="MetI-like"/>
</dbReference>
<evidence type="ECO:0000256" key="5">
    <source>
        <dbReference type="ARBA" id="ARBA00022692"/>
    </source>
</evidence>
<dbReference type="NCBIfam" id="TIGR01726">
    <property type="entry name" value="HEQRo_perm_3TM"/>
    <property type="match status" value="1"/>
</dbReference>
<dbReference type="RefSeq" id="WP_166277729.1">
    <property type="nucleotide sequence ID" value="NZ_JAANNP010000001.1"/>
</dbReference>
<dbReference type="SUPFAM" id="SSF161098">
    <property type="entry name" value="MetI-like"/>
    <property type="match status" value="1"/>
</dbReference>
<evidence type="ECO:0000256" key="6">
    <source>
        <dbReference type="ARBA" id="ARBA00022970"/>
    </source>
</evidence>
<evidence type="ECO:0000256" key="4">
    <source>
        <dbReference type="ARBA" id="ARBA00022475"/>
    </source>
</evidence>
<evidence type="ECO:0000256" key="2">
    <source>
        <dbReference type="ARBA" id="ARBA00010072"/>
    </source>
</evidence>
<keyword evidence="3 9" id="KW-0813">Transport</keyword>
<evidence type="ECO:0000259" key="10">
    <source>
        <dbReference type="PROSITE" id="PS50928"/>
    </source>
</evidence>
<keyword evidence="7 9" id="KW-1133">Transmembrane helix</keyword>
<evidence type="ECO:0000313" key="12">
    <source>
        <dbReference type="Proteomes" id="UP000800981"/>
    </source>
</evidence>
<comment type="similarity">
    <text evidence="2">Belongs to the binding-protein-dependent transport system permease family. HisMQ subfamily.</text>
</comment>
<keyword evidence="4" id="KW-1003">Cell membrane</keyword>
<name>A0ABX0GSH0_9ACTN</name>
<feature type="transmembrane region" description="Helical" evidence="9">
    <location>
        <begin position="72"/>
        <end position="92"/>
    </location>
</feature>
<keyword evidence="5 9" id="KW-0812">Transmembrane</keyword>
<reference evidence="11 12" key="1">
    <citation type="submission" date="2020-03" db="EMBL/GenBank/DDBJ databases">
        <title>Two novel Motilibacter sp.</title>
        <authorList>
            <person name="Liu S."/>
        </authorList>
    </citation>
    <scope>NUCLEOTIDE SEQUENCE [LARGE SCALE GENOMIC DNA]</scope>
    <source>
        <strain evidence="11 12">E257</strain>
    </source>
</reference>
<dbReference type="PROSITE" id="PS50928">
    <property type="entry name" value="ABC_TM1"/>
    <property type="match status" value="1"/>
</dbReference>
<evidence type="ECO:0000256" key="7">
    <source>
        <dbReference type="ARBA" id="ARBA00022989"/>
    </source>
</evidence>
<dbReference type="CDD" id="cd06261">
    <property type="entry name" value="TM_PBP2"/>
    <property type="match status" value="1"/>
</dbReference>
<keyword evidence="8 9" id="KW-0472">Membrane</keyword>
<dbReference type="PANTHER" id="PTHR30614:SF20">
    <property type="entry name" value="GLUTAMINE TRANSPORT SYSTEM PERMEASE PROTEIN GLNP"/>
    <property type="match status" value="1"/>
</dbReference>
<keyword evidence="6" id="KW-0029">Amino-acid transport</keyword>
<comment type="subcellular location">
    <subcellularLocation>
        <location evidence="1 9">Cell membrane</location>
        <topology evidence="1 9">Multi-pass membrane protein</topology>
    </subcellularLocation>
</comment>
<organism evidence="11 12">
    <name type="scientific">Motilibacter deserti</name>
    <dbReference type="NCBI Taxonomy" id="2714956"/>
    <lineage>
        <taxon>Bacteria</taxon>
        <taxon>Bacillati</taxon>
        <taxon>Actinomycetota</taxon>
        <taxon>Actinomycetes</taxon>
        <taxon>Motilibacterales</taxon>
        <taxon>Motilibacteraceae</taxon>
        <taxon>Motilibacter</taxon>
    </lineage>
</organism>
<feature type="transmembrane region" description="Helical" evidence="9">
    <location>
        <begin position="21"/>
        <end position="39"/>
    </location>
</feature>
<protein>
    <submittedName>
        <fullName evidence="11">Amino acid ABC transporter permease</fullName>
    </submittedName>
</protein>
<dbReference type="InterPro" id="IPR010065">
    <property type="entry name" value="AA_ABC_transptr_permease_3TM"/>
</dbReference>
<dbReference type="EMBL" id="JAANNP010000001">
    <property type="protein sequence ID" value="NHC12789.1"/>
    <property type="molecule type" value="Genomic_DNA"/>
</dbReference>
<evidence type="ECO:0000256" key="1">
    <source>
        <dbReference type="ARBA" id="ARBA00004651"/>
    </source>
</evidence>